<evidence type="ECO:0000256" key="1">
    <source>
        <dbReference type="SAM" id="MobiDB-lite"/>
    </source>
</evidence>
<dbReference type="EMBL" id="JABFTP020000147">
    <property type="protein sequence ID" value="KAL3283684.1"/>
    <property type="molecule type" value="Genomic_DNA"/>
</dbReference>
<comment type="caution">
    <text evidence="3">The sequence shown here is derived from an EMBL/GenBank/DDBJ whole genome shotgun (WGS) entry which is preliminary data.</text>
</comment>
<accession>A0ABD2NY84</accession>
<proteinExistence type="predicted"/>
<reference evidence="3 4" key="1">
    <citation type="journal article" date="2021" name="BMC Biol.">
        <title>Horizontally acquired antibacterial genes associated with adaptive radiation of ladybird beetles.</title>
        <authorList>
            <person name="Li H.S."/>
            <person name="Tang X.F."/>
            <person name="Huang Y.H."/>
            <person name="Xu Z.Y."/>
            <person name="Chen M.L."/>
            <person name="Du X.Y."/>
            <person name="Qiu B.Y."/>
            <person name="Chen P.T."/>
            <person name="Zhang W."/>
            <person name="Slipinski A."/>
            <person name="Escalona H.E."/>
            <person name="Waterhouse R.M."/>
            <person name="Zwick A."/>
            <person name="Pang H."/>
        </authorList>
    </citation>
    <scope>NUCLEOTIDE SEQUENCE [LARGE SCALE GENOMIC DNA]</scope>
    <source>
        <strain evidence="3">SYSU2018</strain>
    </source>
</reference>
<feature type="domain" description="Retroviral polymerase SH3-like" evidence="2">
    <location>
        <begin position="7"/>
        <end position="55"/>
    </location>
</feature>
<gene>
    <name evidence="3" type="ORF">HHI36_023957</name>
</gene>
<evidence type="ECO:0000313" key="4">
    <source>
        <dbReference type="Proteomes" id="UP001516400"/>
    </source>
</evidence>
<dbReference type="AlphaFoldDB" id="A0ABD2NY84"/>
<feature type="region of interest" description="Disordered" evidence="1">
    <location>
        <begin position="69"/>
        <end position="110"/>
    </location>
</feature>
<feature type="non-terminal residue" evidence="3">
    <location>
        <position position="1"/>
    </location>
</feature>
<keyword evidence="4" id="KW-1185">Reference proteome</keyword>
<evidence type="ECO:0000313" key="3">
    <source>
        <dbReference type="EMBL" id="KAL3283684.1"/>
    </source>
</evidence>
<evidence type="ECO:0000259" key="2">
    <source>
        <dbReference type="Pfam" id="PF25597"/>
    </source>
</evidence>
<name>A0ABD2NY84_9CUCU</name>
<dbReference type="Pfam" id="PF25597">
    <property type="entry name" value="SH3_retrovirus"/>
    <property type="match status" value="1"/>
</dbReference>
<dbReference type="Proteomes" id="UP001516400">
    <property type="component" value="Unassembled WGS sequence"/>
</dbReference>
<protein>
    <recommendedName>
        <fullName evidence="2">Retroviral polymerase SH3-like domain-containing protein</fullName>
    </recommendedName>
</protein>
<dbReference type="InterPro" id="IPR057670">
    <property type="entry name" value="SH3_retrovirus"/>
</dbReference>
<feature type="compositionally biased region" description="Acidic residues" evidence="1">
    <location>
        <begin position="72"/>
        <end position="102"/>
    </location>
</feature>
<sequence>LLDIIIAKPCRKKFDRKATEGVLVGYDDDDGYRIWCKDSKKVIRSCDVAFDEKPLNFAEICEETCNSRNLQTEEDDIEESSESLIEDFTDDVSEDDEDENEDEYRYKNRD</sequence>
<organism evidence="3 4">
    <name type="scientific">Cryptolaemus montrouzieri</name>
    <dbReference type="NCBI Taxonomy" id="559131"/>
    <lineage>
        <taxon>Eukaryota</taxon>
        <taxon>Metazoa</taxon>
        <taxon>Ecdysozoa</taxon>
        <taxon>Arthropoda</taxon>
        <taxon>Hexapoda</taxon>
        <taxon>Insecta</taxon>
        <taxon>Pterygota</taxon>
        <taxon>Neoptera</taxon>
        <taxon>Endopterygota</taxon>
        <taxon>Coleoptera</taxon>
        <taxon>Polyphaga</taxon>
        <taxon>Cucujiformia</taxon>
        <taxon>Coccinelloidea</taxon>
        <taxon>Coccinellidae</taxon>
        <taxon>Scymninae</taxon>
        <taxon>Scymnini</taxon>
        <taxon>Cryptolaemus</taxon>
    </lineage>
</organism>